<dbReference type="Gene3D" id="3.40.50.620">
    <property type="entry name" value="HUPs"/>
    <property type="match status" value="1"/>
</dbReference>
<dbReference type="CDD" id="cd01998">
    <property type="entry name" value="MnmA_TRMU-like"/>
    <property type="match status" value="1"/>
</dbReference>
<dbReference type="PANTHER" id="PTHR11933">
    <property type="entry name" value="TRNA 5-METHYLAMINOMETHYL-2-THIOURIDYLATE -METHYLTRANSFERASE"/>
    <property type="match status" value="1"/>
</dbReference>
<dbReference type="GO" id="GO:0016783">
    <property type="term" value="F:sulfurtransferase activity"/>
    <property type="evidence" value="ECO:0007669"/>
    <property type="project" value="InterPro"/>
</dbReference>
<dbReference type="FunFam" id="2.30.30.280:FF:000001">
    <property type="entry name" value="tRNA-specific 2-thiouridylase MnmA"/>
    <property type="match status" value="1"/>
</dbReference>
<dbReference type="InterPro" id="IPR046884">
    <property type="entry name" value="MnmA-like_central"/>
</dbReference>
<evidence type="ECO:0000256" key="1">
    <source>
        <dbReference type="ARBA" id="ARBA00022490"/>
    </source>
</evidence>
<dbReference type="EMBL" id="UINC01004222">
    <property type="protein sequence ID" value="SVA12726.1"/>
    <property type="molecule type" value="Genomic_DNA"/>
</dbReference>
<dbReference type="GO" id="GO:0005524">
    <property type="term" value="F:ATP binding"/>
    <property type="evidence" value="ECO:0007669"/>
    <property type="project" value="UniProtKB-KW"/>
</dbReference>
<dbReference type="AlphaFoldDB" id="A0A381T978"/>
<keyword evidence="4" id="KW-0819">tRNA processing</keyword>
<dbReference type="InterPro" id="IPR046885">
    <property type="entry name" value="MnmA-like_C"/>
</dbReference>
<evidence type="ECO:0000313" key="11">
    <source>
        <dbReference type="EMBL" id="SVA12726.1"/>
    </source>
</evidence>
<dbReference type="Gene3D" id="2.40.30.10">
    <property type="entry name" value="Translation factors"/>
    <property type="match status" value="1"/>
</dbReference>
<protein>
    <submittedName>
        <fullName evidence="11">Uncharacterized protein</fullName>
    </submittedName>
</protein>
<sequence length="327" mass="36620">MKNWEDDDSEICSSANDYNDALEVCEILGLPLHSVNFSNEYWDKVFAHFLEEYKAGRTPNPDVLCNREIKFKAFLDYALQLGVSKIATGHYANVKETPSGFQLLKGIDRNKDQSYFLYMLSKKPLSKSTFPIGKIKKQEVRKLAKKAGLPIAEKKDSTGICFIGERNFRQFIERYLPEQPGDIVSNEGKKVGTHNGLMYYTIGQRKGLGIGGGHGKSNLPWYVIEKIMDKNILIVCQGNDHPLLYSNIITASQLHWISGAAPDEGKQLAAKIRYRQKDKICRIEPVNGDSAIIYFDEPVFAAAPGQSVVLYDGEICLGGGIIEPYVN</sequence>
<keyword evidence="1" id="KW-0963">Cytoplasm</keyword>
<keyword evidence="6" id="KW-0067">ATP-binding</keyword>
<reference evidence="11" key="1">
    <citation type="submission" date="2018-05" db="EMBL/GenBank/DDBJ databases">
        <authorList>
            <person name="Lanie J.A."/>
            <person name="Ng W.-L."/>
            <person name="Kazmierczak K.M."/>
            <person name="Andrzejewski T.M."/>
            <person name="Davidsen T.M."/>
            <person name="Wayne K.J."/>
            <person name="Tettelin H."/>
            <person name="Glass J.I."/>
            <person name="Rusch D."/>
            <person name="Podicherti R."/>
            <person name="Tsui H.-C.T."/>
            <person name="Winkler M.E."/>
        </authorList>
    </citation>
    <scope>NUCLEOTIDE SEQUENCE</scope>
</reference>
<gene>
    <name evidence="11" type="ORF">METZ01_LOCUS65580</name>
</gene>
<feature type="domain" description="tRNA-specific 2-thiouridylase MnmA-like central" evidence="10">
    <location>
        <begin position="170"/>
        <end position="237"/>
    </location>
</feature>
<dbReference type="InterPro" id="IPR014729">
    <property type="entry name" value="Rossmann-like_a/b/a_fold"/>
</dbReference>
<evidence type="ECO:0000256" key="6">
    <source>
        <dbReference type="ARBA" id="ARBA00022840"/>
    </source>
</evidence>
<dbReference type="PANTHER" id="PTHR11933:SF5">
    <property type="entry name" value="MITOCHONDRIAL TRNA-SPECIFIC 2-THIOURIDYLASE 1"/>
    <property type="match status" value="1"/>
</dbReference>
<evidence type="ECO:0000256" key="5">
    <source>
        <dbReference type="ARBA" id="ARBA00022741"/>
    </source>
</evidence>
<evidence type="ECO:0000256" key="2">
    <source>
        <dbReference type="ARBA" id="ARBA00022555"/>
    </source>
</evidence>
<evidence type="ECO:0000256" key="3">
    <source>
        <dbReference type="ARBA" id="ARBA00022679"/>
    </source>
</evidence>
<keyword evidence="3" id="KW-0808">Transferase</keyword>
<dbReference type="NCBIfam" id="TIGR00420">
    <property type="entry name" value="trmU"/>
    <property type="match status" value="1"/>
</dbReference>
<name>A0A381T978_9ZZZZ</name>
<dbReference type="NCBIfam" id="NF001138">
    <property type="entry name" value="PRK00143.1"/>
    <property type="match status" value="1"/>
</dbReference>
<dbReference type="Pfam" id="PF20259">
    <property type="entry name" value="tRNA_Me_trans_M"/>
    <property type="match status" value="1"/>
</dbReference>
<keyword evidence="5" id="KW-0547">Nucleotide-binding</keyword>
<dbReference type="InterPro" id="IPR004506">
    <property type="entry name" value="MnmA-like"/>
</dbReference>
<dbReference type="InterPro" id="IPR023382">
    <property type="entry name" value="MnmA-like_central_sf"/>
</dbReference>
<dbReference type="FunFam" id="2.40.30.10:FF:000023">
    <property type="entry name" value="tRNA-specific 2-thiouridylase MnmA"/>
    <property type="match status" value="1"/>
</dbReference>
<dbReference type="Gene3D" id="2.30.30.280">
    <property type="entry name" value="Adenine nucleotide alpha hydrolases-like domains"/>
    <property type="match status" value="1"/>
</dbReference>
<keyword evidence="8" id="KW-1015">Disulfide bond</keyword>
<organism evidence="11">
    <name type="scientific">marine metagenome</name>
    <dbReference type="NCBI Taxonomy" id="408172"/>
    <lineage>
        <taxon>unclassified sequences</taxon>
        <taxon>metagenomes</taxon>
        <taxon>ecological metagenomes</taxon>
    </lineage>
</organism>
<evidence type="ECO:0000256" key="7">
    <source>
        <dbReference type="ARBA" id="ARBA00022884"/>
    </source>
</evidence>
<dbReference type="GO" id="GO:0000049">
    <property type="term" value="F:tRNA binding"/>
    <property type="evidence" value="ECO:0007669"/>
    <property type="project" value="UniProtKB-KW"/>
</dbReference>
<keyword evidence="2" id="KW-0820">tRNA-binding</keyword>
<dbReference type="Pfam" id="PF20258">
    <property type="entry name" value="tRNA_Me_trans_C"/>
    <property type="match status" value="1"/>
</dbReference>
<dbReference type="Pfam" id="PF03054">
    <property type="entry name" value="tRNA_Me_trans"/>
    <property type="match status" value="1"/>
</dbReference>
<feature type="domain" description="tRNA-specific 2-thiouridylase MnmA-like C-terminal" evidence="9">
    <location>
        <begin position="247"/>
        <end position="322"/>
    </location>
</feature>
<evidence type="ECO:0000256" key="4">
    <source>
        <dbReference type="ARBA" id="ARBA00022694"/>
    </source>
</evidence>
<dbReference type="GO" id="GO:0002143">
    <property type="term" value="P:tRNA wobble position uridine thiolation"/>
    <property type="evidence" value="ECO:0007669"/>
    <property type="project" value="TreeGrafter"/>
</dbReference>
<evidence type="ECO:0000259" key="10">
    <source>
        <dbReference type="Pfam" id="PF20259"/>
    </source>
</evidence>
<accession>A0A381T978</accession>
<evidence type="ECO:0000259" key="9">
    <source>
        <dbReference type="Pfam" id="PF20258"/>
    </source>
</evidence>
<proteinExistence type="predicted"/>
<keyword evidence="7" id="KW-0694">RNA-binding</keyword>
<evidence type="ECO:0000256" key="8">
    <source>
        <dbReference type="ARBA" id="ARBA00023157"/>
    </source>
</evidence>
<dbReference type="SUPFAM" id="SSF52402">
    <property type="entry name" value="Adenine nucleotide alpha hydrolases-like"/>
    <property type="match status" value="1"/>
</dbReference>